<dbReference type="AlphaFoldDB" id="A0A0P0Z992"/>
<proteinExistence type="predicted"/>
<dbReference type="EMBL" id="LC066397">
    <property type="protein sequence ID" value="BAT31263.1"/>
    <property type="molecule type" value="Genomic_DNA"/>
</dbReference>
<evidence type="ECO:0008006" key="3">
    <source>
        <dbReference type="Google" id="ProtNLM"/>
    </source>
</evidence>
<dbReference type="OrthoDB" id="7688940at2"/>
<organism evidence="2">
    <name type="scientific">Fulvimarina pelagi</name>
    <dbReference type="NCBI Taxonomy" id="217511"/>
    <lineage>
        <taxon>Bacteria</taxon>
        <taxon>Pseudomonadati</taxon>
        <taxon>Pseudomonadota</taxon>
        <taxon>Alphaproteobacteria</taxon>
        <taxon>Hyphomicrobiales</taxon>
        <taxon>Aurantimonadaceae</taxon>
        <taxon>Fulvimarina</taxon>
    </lineage>
</organism>
<evidence type="ECO:0000256" key="1">
    <source>
        <dbReference type="SAM" id="SignalP"/>
    </source>
</evidence>
<reference evidence="2" key="1">
    <citation type="journal article" date="2015" name="Proc. Natl. Acad. Sci. U.S.A.">
        <title>Bacterial clade with the ribosomal RNA operon on a small plasmid rather than the chromosome.</title>
        <authorList>
            <person name="Anda M."/>
            <person name="Ohtsubo Y."/>
            <person name="Okubo T."/>
            <person name="Sugawara M."/>
            <person name="Nagata Y."/>
            <person name="Tsuda M."/>
            <person name="Minamisawa K."/>
            <person name="Mitsui H."/>
        </authorList>
    </citation>
    <scope>NUCLEOTIDE SEQUENCE</scope>
    <source>
        <strain evidence="2">DSM 15513</strain>
    </source>
</reference>
<feature type="signal peptide" evidence="1">
    <location>
        <begin position="1"/>
        <end position="27"/>
    </location>
</feature>
<feature type="chain" id="PRO_5006058238" description="Oxygen tolerance" evidence="1">
    <location>
        <begin position="28"/>
        <end position="409"/>
    </location>
</feature>
<sequence>MVMQRFNRRAVCLAGLSLLALPTAAMAQADPRVAEGDTRLLVEIEAGSETPFVGEMILVTITGYYDVTITLENFEGIELPNFTWIQLGRDVWSRGRIGGREFVTMERKLALYPQKAGVQRIGPFKHNLTLMEGKSDRFKHQVVSEQIDIEIKPKPKTNGGWWFPAKEVVMTDDWDMDPSRMANGATATRTIRIVAEGQPAEMLPNPPMMTANWLISFIAPEKRSTEITRNGPIGTVEWTWRLRPSNAEPGEIRAFRIPWFDTTSRHMRELVIDSQRVAFAAIEEDEAEENLGADLAGLALPALLGLLVPVAAILPGRRFLPAKLLGSRIARAFPSRDRLALELALWRRDVRAYRRHAGRLIRRSGASHEMLIADLDRSLYGHDGNETTAPNLRTIHRKLVASGALFSFR</sequence>
<dbReference type="InterPro" id="IPR025738">
    <property type="entry name" value="BatD"/>
</dbReference>
<accession>A0A0P0Z992</accession>
<keyword evidence="1" id="KW-0732">Signal</keyword>
<dbReference type="PANTHER" id="PTHR40940">
    <property type="entry name" value="PROTEIN BATD-RELATED"/>
    <property type="match status" value="1"/>
</dbReference>
<dbReference type="RefSeq" id="WP_007065808.1">
    <property type="nucleotide sequence ID" value="NZ_BBWO01000005.1"/>
</dbReference>
<protein>
    <recommendedName>
        <fullName evidence="3">Oxygen tolerance</fullName>
    </recommendedName>
</protein>
<name>A0A0P0Z992_9HYPH</name>
<evidence type="ECO:0000313" key="2">
    <source>
        <dbReference type="EMBL" id="BAT31263.1"/>
    </source>
</evidence>
<dbReference type="PANTHER" id="PTHR40940:SF1">
    <property type="entry name" value="PROTEIN BATD"/>
    <property type="match status" value="1"/>
</dbReference>